<dbReference type="GO" id="GO:0030246">
    <property type="term" value="F:carbohydrate binding"/>
    <property type="evidence" value="ECO:0007669"/>
    <property type="project" value="InterPro"/>
</dbReference>
<evidence type="ECO:0000256" key="2">
    <source>
        <dbReference type="ARBA" id="ARBA00022801"/>
    </source>
</evidence>
<protein>
    <submittedName>
        <fullName evidence="7">Uncharacterized protein</fullName>
    </submittedName>
</protein>
<sequence>MGIVQHHDAISGTEKQNVADDYAQRLSEGIDKAADVINNAYAKLLPNESKLPMNATQFLCQYSNISECLPIEGQKQFTLTLWNPTIHPVIHHVRVPVTKEYLIHDPMGSIVSAEYVPIPATTRNIPGRKSSAQNQYIFTTSLPALGFSTYYFEAKSFAGNNSRPEFQSSGAYVFRPLTSKIQPVSTTRTITCTKTETVQSALIVFNAWASQEVSLFHGMRTVEIEWTVGPVPIDDNVGKEIIIRYDTDIESASKYYTDANGREVLERIRNYRPTWNYSIVENVSGNYYPINSRIWIKDHTRQLTVLTDRSEGGASIQDGSIEIMVHRRIAHDDSLGINEPLNETAFGEGLVVRGKHFLILESPENSSRIHRVGAQQLFMHPIATYALPQTSYANYSKAYHQTWSALSESMPLNVHLLTLDQLNPKQFLIRVEHYFELNEDDIYSHPVEVDLQAFFKSLGTITDLTELTLGANMPLSQLHRLDWRTTDKESSHIDMPSEFYSNQ</sequence>
<dbReference type="Proteomes" id="UP000663891">
    <property type="component" value="Unassembled WGS sequence"/>
</dbReference>
<dbReference type="InterPro" id="IPR028995">
    <property type="entry name" value="Glyco_hydro_57/38_cen_sf"/>
</dbReference>
<evidence type="ECO:0000259" key="4">
    <source>
        <dbReference type="Pfam" id="PF07748"/>
    </source>
</evidence>
<dbReference type="GO" id="GO:0005764">
    <property type="term" value="C:lysosome"/>
    <property type="evidence" value="ECO:0007669"/>
    <property type="project" value="TreeGrafter"/>
</dbReference>
<dbReference type="FunFam" id="2.70.98.30:FF:000003">
    <property type="entry name" value="Alpha-mannosidase"/>
    <property type="match status" value="1"/>
</dbReference>
<dbReference type="EMBL" id="CAJNON010000076">
    <property type="protein sequence ID" value="CAF0923773.1"/>
    <property type="molecule type" value="Genomic_DNA"/>
</dbReference>
<dbReference type="Gene3D" id="2.60.40.1360">
    <property type="match status" value="1"/>
</dbReference>
<keyword evidence="2" id="KW-0378">Hydrolase</keyword>
<name>A0A814B7E6_9BILA</name>
<organism evidence="7 8">
    <name type="scientific">Adineta steineri</name>
    <dbReference type="NCBI Taxonomy" id="433720"/>
    <lineage>
        <taxon>Eukaryota</taxon>
        <taxon>Metazoa</taxon>
        <taxon>Spiralia</taxon>
        <taxon>Gnathifera</taxon>
        <taxon>Rotifera</taxon>
        <taxon>Eurotatoria</taxon>
        <taxon>Bdelloidea</taxon>
        <taxon>Adinetida</taxon>
        <taxon>Adinetidae</taxon>
        <taxon>Adineta</taxon>
    </lineage>
</organism>
<dbReference type="InterPro" id="IPR011013">
    <property type="entry name" value="Gal_mutarotase_sf_dom"/>
</dbReference>
<evidence type="ECO:0000259" key="5">
    <source>
        <dbReference type="Pfam" id="PF09261"/>
    </source>
</evidence>
<dbReference type="SUPFAM" id="SSF88688">
    <property type="entry name" value="Families 57/38 glycoside transferase middle domain"/>
    <property type="match status" value="1"/>
</dbReference>
<dbReference type="OrthoDB" id="2016903at2759"/>
<dbReference type="InterPro" id="IPR050843">
    <property type="entry name" value="Glycosyl_Hydrlase_38"/>
</dbReference>
<evidence type="ECO:0000313" key="7">
    <source>
        <dbReference type="EMBL" id="CAF0923773.1"/>
    </source>
</evidence>
<dbReference type="FunFam" id="1.20.1270.50:FF:000003">
    <property type="entry name" value="Alpha-mannosidase"/>
    <property type="match status" value="1"/>
</dbReference>
<dbReference type="AlphaFoldDB" id="A0A814B7E6"/>
<feature type="domain" description="Glycosyl hydrolase family 38 C-terminal" evidence="4">
    <location>
        <begin position="165"/>
        <end position="334"/>
    </location>
</feature>
<gene>
    <name evidence="7" type="ORF">VCS650_LOCUS10526</name>
</gene>
<evidence type="ECO:0000259" key="6">
    <source>
        <dbReference type="Pfam" id="PF21260"/>
    </source>
</evidence>
<feature type="domain" description="Glycoside hydrolase family 38 central" evidence="5">
    <location>
        <begin position="1"/>
        <end position="44"/>
    </location>
</feature>
<reference evidence="7" key="1">
    <citation type="submission" date="2021-02" db="EMBL/GenBank/DDBJ databases">
        <authorList>
            <person name="Nowell W R."/>
        </authorList>
    </citation>
    <scope>NUCLEOTIDE SEQUENCE</scope>
</reference>
<dbReference type="PANTHER" id="PTHR11607:SF3">
    <property type="entry name" value="LYSOSOMAL ALPHA-MANNOSIDASE"/>
    <property type="match status" value="1"/>
</dbReference>
<dbReference type="Gene3D" id="2.70.98.30">
    <property type="entry name" value="Golgi alpha-mannosidase II, domain 4"/>
    <property type="match status" value="1"/>
</dbReference>
<dbReference type="PANTHER" id="PTHR11607">
    <property type="entry name" value="ALPHA-MANNOSIDASE"/>
    <property type="match status" value="1"/>
</dbReference>
<dbReference type="Pfam" id="PF07748">
    <property type="entry name" value="Glyco_hydro_38C"/>
    <property type="match status" value="1"/>
</dbReference>
<keyword evidence="1" id="KW-0479">Metal-binding</keyword>
<comment type="caution">
    <text evidence="7">The sequence shown here is derived from an EMBL/GenBank/DDBJ whole genome shotgun (WGS) entry which is preliminary data.</text>
</comment>
<dbReference type="InterPro" id="IPR015341">
    <property type="entry name" value="Glyco_hydro_38_cen"/>
</dbReference>
<dbReference type="GO" id="GO:0006013">
    <property type="term" value="P:mannose metabolic process"/>
    <property type="evidence" value="ECO:0007669"/>
    <property type="project" value="InterPro"/>
</dbReference>
<evidence type="ECO:0000256" key="1">
    <source>
        <dbReference type="ARBA" id="ARBA00022723"/>
    </source>
</evidence>
<feature type="domain" description="Lysosomal alpha-mannosidase-like central" evidence="6">
    <location>
        <begin position="111"/>
        <end position="151"/>
    </location>
</feature>
<dbReference type="Pfam" id="PF21260">
    <property type="entry name" value="Laman-like_dom"/>
    <property type="match status" value="1"/>
</dbReference>
<dbReference type="Gene3D" id="1.20.1270.50">
    <property type="entry name" value="Glycoside hydrolase family 38, central domain"/>
    <property type="match status" value="1"/>
</dbReference>
<dbReference type="GO" id="GO:0046872">
    <property type="term" value="F:metal ion binding"/>
    <property type="evidence" value="ECO:0007669"/>
    <property type="project" value="UniProtKB-KW"/>
</dbReference>
<proteinExistence type="predicted"/>
<dbReference type="SUPFAM" id="SSF74650">
    <property type="entry name" value="Galactose mutarotase-like"/>
    <property type="match status" value="1"/>
</dbReference>
<dbReference type="GO" id="GO:0004559">
    <property type="term" value="F:alpha-mannosidase activity"/>
    <property type="evidence" value="ECO:0007669"/>
    <property type="project" value="InterPro"/>
</dbReference>
<evidence type="ECO:0000256" key="3">
    <source>
        <dbReference type="ARBA" id="ARBA00023157"/>
    </source>
</evidence>
<evidence type="ECO:0000313" key="8">
    <source>
        <dbReference type="Proteomes" id="UP000663891"/>
    </source>
</evidence>
<dbReference type="InterPro" id="IPR037094">
    <property type="entry name" value="Glyco_hydro_38_cen_sf"/>
</dbReference>
<dbReference type="InterPro" id="IPR048534">
    <property type="entry name" value="Man2a1-like_dom"/>
</dbReference>
<dbReference type="Pfam" id="PF09261">
    <property type="entry name" value="Alpha-mann_mid"/>
    <property type="match status" value="1"/>
</dbReference>
<accession>A0A814B7E6</accession>
<keyword evidence="3" id="KW-1015">Disulfide bond</keyword>
<dbReference type="InterPro" id="IPR011682">
    <property type="entry name" value="Glyco_hydro_38_C"/>
</dbReference>